<dbReference type="InterPro" id="IPR010131">
    <property type="entry name" value="MdtP/NodT-like"/>
</dbReference>
<keyword evidence="2" id="KW-0472">Membrane</keyword>
<evidence type="ECO:0000313" key="3">
    <source>
        <dbReference type="EMBL" id="NGY06700.1"/>
    </source>
</evidence>
<dbReference type="PANTHER" id="PTHR30203">
    <property type="entry name" value="OUTER MEMBRANE CATION EFFLUX PROTEIN"/>
    <property type="match status" value="1"/>
</dbReference>
<organism evidence="3 4">
    <name type="scientific">Solimonas terrae</name>
    <dbReference type="NCBI Taxonomy" id="1396819"/>
    <lineage>
        <taxon>Bacteria</taxon>
        <taxon>Pseudomonadati</taxon>
        <taxon>Pseudomonadota</taxon>
        <taxon>Gammaproteobacteria</taxon>
        <taxon>Nevskiales</taxon>
        <taxon>Nevskiaceae</taxon>
        <taxon>Solimonas</taxon>
    </lineage>
</organism>
<dbReference type="PROSITE" id="PS51257">
    <property type="entry name" value="PROKAR_LIPOPROTEIN"/>
    <property type="match status" value="1"/>
</dbReference>
<dbReference type="AlphaFoldDB" id="A0A6M2BWH7"/>
<sequence>MNRFIPISRAGVAAALTVLVGACAAGPDYHRPPLSTPAAYKEIGDWQPAQPGDALDRGAWWSLFDDPTLDALAQQVVVSNQNVAAAQAAYAQARATVREQRASLFPSIDLNAGATRSGSKSSGTVVNTGSTITTGGSRVRTTYQASIGASWEPDVWGRLRRTLENANASLQASAADLASATLSAQGELVTNYLSLREADAEIVLLQKTLDGYRRAETIAENRYKVGVAPRSDMLSAQSQLYSTQADLEGLQRTRAQLEHAIAVLLGKAPADFSLPAADWNGVVPQVPVGVPSTLLQRRPDIAAAERQVAAANAEVGIQQSAWFPSLSLSGSYGSSASALHDLFDASTLVWSIGASAAETLLDFGARSARVAGARASYDQAVANYRQTTLTAFQDVEDQLTATRVLERQYTLRQQASTIADENEQVLLNQYRAGTVGFSDVVTAQASALSARRALVQAALDRQTTAVALIQALGGGWQADPEQP</sequence>
<comment type="similarity">
    <text evidence="1 2">Belongs to the outer membrane factor (OMF) (TC 1.B.17) family.</text>
</comment>
<feature type="signal peptide" evidence="2">
    <location>
        <begin position="1"/>
        <end position="24"/>
    </location>
</feature>
<dbReference type="GO" id="GO:0015562">
    <property type="term" value="F:efflux transmembrane transporter activity"/>
    <property type="evidence" value="ECO:0007669"/>
    <property type="project" value="InterPro"/>
</dbReference>
<accession>A0A6M2BWH7</accession>
<keyword evidence="4" id="KW-1185">Reference proteome</keyword>
<dbReference type="NCBIfam" id="TIGR01845">
    <property type="entry name" value="outer_NodT"/>
    <property type="match status" value="1"/>
</dbReference>
<evidence type="ECO:0000256" key="1">
    <source>
        <dbReference type="ARBA" id="ARBA00007613"/>
    </source>
</evidence>
<feature type="chain" id="PRO_5027166677" evidence="2">
    <location>
        <begin position="25"/>
        <end position="483"/>
    </location>
</feature>
<evidence type="ECO:0000256" key="2">
    <source>
        <dbReference type="RuleBase" id="RU362097"/>
    </source>
</evidence>
<comment type="caution">
    <text evidence="3">The sequence shown here is derived from an EMBL/GenBank/DDBJ whole genome shotgun (WGS) entry which is preliminary data.</text>
</comment>
<dbReference type="Pfam" id="PF02321">
    <property type="entry name" value="OEP"/>
    <property type="match status" value="2"/>
</dbReference>
<dbReference type="GO" id="GO:0009279">
    <property type="term" value="C:cell outer membrane"/>
    <property type="evidence" value="ECO:0007669"/>
    <property type="project" value="UniProtKB-SubCell"/>
</dbReference>
<evidence type="ECO:0000313" key="4">
    <source>
        <dbReference type="Proteomes" id="UP000472676"/>
    </source>
</evidence>
<reference evidence="3 4" key="1">
    <citation type="journal article" date="2014" name="Int. J. Syst. Evol. Microbiol.">
        <title>Solimonas terrae sp. nov., isolated from soil.</title>
        <authorList>
            <person name="Kim S.J."/>
            <person name="Moon J.Y."/>
            <person name="Weon H.Y."/>
            <person name="Ahn J.H."/>
            <person name="Chen W.M."/>
            <person name="Kwon S.W."/>
        </authorList>
    </citation>
    <scope>NUCLEOTIDE SEQUENCE [LARGE SCALE GENOMIC DNA]</scope>
    <source>
        <strain evidence="3 4">KIS83-12</strain>
    </source>
</reference>
<name>A0A6M2BWH7_9GAMM</name>
<keyword evidence="2" id="KW-1134">Transmembrane beta strand</keyword>
<keyword evidence="2" id="KW-0732">Signal</keyword>
<keyword evidence="2" id="KW-0812">Transmembrane</keyword>
<dbReference type="EMBL" id="JAAMOW010000010">
    <property type="protein sequence ID" value="NGY06700.1"/>
    <property type="molecule type" value="Genomic_DNA"/>
</dbReference>
<dbReference type="Gene3D" id="2.20.200.10">
    <property type="entry name" value="Outer membrane efflux proteins (OEP)"/>
    <property type="match status" value="1"/>
</dbReference>
<dbReference type="PANTHER" id="PTHR30203:SF33">
    <property type="entry name" value="BLR4455 PROTEIN"/>
    <property type="match status" value="1"/>
</dbReference>
<dbReference type="Gene3D" id="1.20.1600.10">
    <property type="entry name" value="Outer membrane efflux proteins (OEP)"/>
    <property type="match status" value="1"/>
</dbReference>
<dbReference type="InterPro" id="IPR003423">
    <property type="entry name" value="OMP_efflux"/>
</dbReference>
<keyword evidence="2" id="KW-0564">Palmitate</keyword>
<dbReference type="Proteomes" id="UP000472676">
    <property type="component" value="Unassembled WGS sequence"/>
</dbReference>
<comment type="subcellular location">
    <subcellularLocation>
        <location evidence="2">Cell outer membrane</location>
        <topology evidence="2">Lipid-anchor</topology>
    </subcellularLocation>
</comment>
<protein>
    <submittedName>
        <fullName evidence="3">Efflux transporter outer membrane subunit</fullName>
    </submittedName>
</protein>
<dbReference type="SUPFAM" id="SSF56954">
    <property type="entry name" value="Outer membrane efflux proteins (OEP)"/>
    <property type="match status" value="1"/>
</dbReference>
<gene>
    <name evidence="3" type="ORF">G7Y85_18150</name>
</gene>
<proteinExistence type="inferred from homology"/>
<keyword evidence="2" id="KW-0449">Lipoprotein</keyword>
<dbReference type="RefSeq" id="WP_166260805.1">
    <property type="nucleotide sequence ID" value="NZ_JAAMOW010000010.1"/>
</dbReference>